<dbReference type="GO" id="GO:0005829">
    <property type="term" value="C:cytosol"/>
    <property type="evidence" value="ECO:0007669"/>
    <property type="project" value="TreeGrafter"/>
</dbReference>
<keyword evidence="3" id="KW-0690">Ribosome biogenesis</keyword>
<evidence type="ECO:0000313" key="16">
    <source>
        <dbReference type="Proteomes" id="UP000005222"/>
    </source>
</evidence>
<feature type="compositionally biased region" description="Basic and acidic residues" evidence="12">
    <location>
        <begin position="16"/>
        <end position="25"/>
    </location>
</feature>
<dbReference type="CDD" id="cd18787">
    <property type="entry name" value="SF2_C_DEAD"/>
    <property type="match status" value="1"/>
</dbReference>
<dbReference type="GO" id="GO:0003723">
    <property type="term" value="F:RNA binding"/>
    <property type="evidence" value="ECO:0007669"/>
    <property type="project" value="UniProtKB-KW"/>
</dbReference>
<dbReference type="GO" id="GO:0016787">
    <property type="term" value="F:hydrolase activity"/>
    <property type="evidence" value="ECO:0007669"/>
    <property type="project" value="UniProtKB-KW"/>
</dbReference>
<dbReference type="OrthoDB" id="3370at2759"/>
<organism evidence="15 16">
    <name type="scientific">Pichia sorbitophila (strain ATCC MYA-4447 / BCRC 22081 / CBS 7064 / NBRC 10061 / NRRL Y-12695)</name>
    <name type="common">Hybrid yeast</name>
    <dbReference type="NCBI Taxonomy" id="559304"/>
    <lineage>
        <taxon>Eukaryota</taxon>
        <taxon>Fungi</taxon>
        <taxon>Dikarya</taxon>
        <taxon>Ascomycota</taxon>
        <taxon>Saccharomycotina</taxon>
        <taxon>Pichiomycetes</taxon>
        <taxon>Debaryomycetaceae</taxon>
        <taxon>Millerozyma</taxon>
    </lineage>
</organism>
<dbReference type="PROSITE" id="PS51192">
    <property type="entry name" value="HELICASE_ATP_BIND_1"/>
    <property type="match status" value="1"/>
</dbReference>
<accession>G8YPA5</accession>
<feature type="compositionally biased region" description="Low complexity" evidence="12">
    <location>
        <begin position="31"/>
        <end position="44"/>
    </location>
</feature>
<evidence type="ECO:0000256" key="2">
    <source>
        <dbReference type="ARBA" id="ARBA00012552"/>
    </source>
</evidence>
<dbReference type="eggNOG" id="KOG0350">
    <property type="taxonomic scope" value="Eukaryota"/>
</dbReference>
<comment type="similarity">
    <text evidence="11">Belongs to the DEAD box helicase family.</text>
</comment>
<evidence type="ECO:0000256" key="7">
    <source>
        <dbReference type="ARBA" id="ARBA00022840"/>
    </source>
</evidence>
<dbReference type="InterPro" id="IPR027417">
    <property type="entry name" value="P-loop_NTPase"/>
</dbReference>
<evidence type="ECO:0000256" key="11">
    <source>
        <dbReference type="RuleBase" id="RU000492"/>
    </source>
</evidence>
<keyword evidence="9" id="KW-0539">Nucleus</keyword>
<dbReference type="HOGENOM" id="CLU_003041_15_2_1"/>
<dbReference type="GO" id="GO:0005524">
    <property type="term" value="F:ATP binding"/>
    <property type="evidence" value="ECO:0007669"/>
    <property type="project" value="UniProtKB-KW"/>
</dbReference>
<dbReference type="InParanoid" id="G8YPA5"/>
<feature type="domain" description="Helicase C-terminal" evidence="14">
    <location>
        <begin position="433"/>
        <end position="592"/>
    </location>
</feature>
<comment type="subcellular location">
    <subcellularLocation>
        <location evidence="1">Nucleus</location>
        <location evidence="1">Nucleolus</location>
    </subcellularLocation>
</comment>
<evidence type="ECO:0000256" key="4">
    <source>
        <dbReference type="ARBA" id="ARBA00022741"/>
    </source>
</evidence>
<dbReference type="GO" id="GO:0006364">
    <property type="term" value="P:rRNA processing"/>
    <property type="evidence" value="ECO:0007669"/>
    <property type="project" value="UniProtKB-ARBA"/>
</dbReference>
<dbReference type="FunCoup" id="G8YPA5">
    <property type="interactions" value="1441"/>
</dbReference>
<feature type="domain" description="Helicase ATP-binding" evidence="13">
    <location>
        <begin position="211"/>
        <end position="397"/>
    </location>
</feature>
<keyword evidence="8" id="KW-0694">RNA-binding</keyword>
<keyword evidence="4 11" id="KW-0547">Nucleotide-binding</keyword>
<feature type="region of interest" description="Disordered" evidence="12">
    <location>
        <begin position="107"/>
        <end position="145"/>
    </location>
</feature>
<feature type="compositionally biased region" description="Acidic residues" evidence="12">
    <location>
        <begin position="52"/>
        <end position="68"/>
    </location>
</feature>
<dbReference type="GO" id="GO:0003724">
    <property type="term" value="F:RNA helicase activity"/>
    <property type="evidence" value="ECO:0007669"/>
    <property type="project" value="UniProtKB-EC"/>
</dbReference>
<dbReference type="EMBL" id="FO082055">
    <property type="protein sequence ID" value="CCE79773.1"/>
    <property type="molecule type" value="Genomic_DNA"/>
</dbReference>
<evidence type="ECO:0000256" key="3">
    <source>
        <dbReference type="ARBA" id="ARBA00022517"/>
    </source>
</evidence>
<dbReference type="Pfam" id="PF00271">
    <property type="entry name" value="Helicase_C"/>
    <property type="match status" value="1"/>
</dbReference>
<dbReference type="AlphaFoldDB" id="G8YPA5"/>
<dbReference type="SMART" id="SM00490">
    <property type="entry name" value="HELICc"/>
    <property type="match status" value="1"/>
</dbReference>
<dbReference type="InterPro" id="IPR011545">
    <property type="entry name" value="DEAD/DEAH_box_helicase_dom"/>
</dbReference>
<dbReference type="PROSITE" id="PS51194">
    <property type="entry name" value="HELICASE_CTER"/>
    <property type="match status" value="1"/>
</dbReference>
<feature type="region of interest" description="Disordered" evidence="12">
    <location>
        <begin position="1"/>
        <end position="86"/>
    </location>
</feature>
<evidence type="ECO:0000256" key="9">
    <source>
        <dbReference type="ARBA" id="ARBA00023242"/>
    </source>
</evidence>
<proteinExistence type="inferred from homology"/>
<name>G8YPA5_PICSO</name>
<dbReference type="CDD" id="cd17956">
    <property type="entry name" value="DEADc_DDX51"/>
    <property type="match status" value="1"/>
</dbReference>
<evidence type="ECO:0000256" key="12">
    <source>
        <dbReference type="SAM" id="MobiDB-lite"/>
    </source>
</evidence>
<evidence type="ECO:0000256" key="5">
    <source>
        <dbReference type="ARBA" id="ARBA00022801"/>
    </source>
</evidence>
<dbReference type="PANTHER" id="PTHR47959:SF1">
    <property type="entry name" value="ATP-DEPENDENT RNA HELICASE DBPA"/>
    <property type="match status" value="1"/>
</dbReference>
<dbReference type="InterPro" id="IPR014001">
    <property type="entry name" value="Helicase_ATP-bd"/>
</dbReference>
<evidence type="ECO:0000256" key="8">
    <source>
        <dbReference type="ARBA" id="ARBA00022884"/>
    </source>
</evidence>
<evidence type="ECO:0000259" key="13">
    <source>
        <dbReference type="PROSITE" id="PS51192"/>
    </source>
</evidence>
<keyword evidence="7 11" id="KW-0067">ATP-binding</keyword>
<dbReference type="Pfam" id="PF00270">
    <property type="entry name" value="DEAD"/>
    <property type="match status" value="1"/>
</dbReference>
<evidence type="ECO:0000256" key="10">
    <source>
        <dbReference type="ARBA" id="ARBA00047984"/>
    </source>
</evidence>
<sequence length="615" mass="68340">MLAPRFDPSSLSQEVSSERDEDQFNRKRKLSVSSAESEDSPASSDSEKSDSSEMDVSDSSSDEEEEPASDASDNMSDGGNGVDISNSKHHSILQRLHNVANRSMNEIEEKEQNASDENSDDEGLVKQDLAPLPQPRLPRDKKLAPQDSLRKNLNWLTSPIYADPSFKRPFSDFKSLSAFMIRNLNSMGYEEAFSVQNTVLEILLQDIEENRLRPDIRGDLLVNAATGSGKTIAYSIPIIEALHERVVPRVRAIILVPTKPLITQVKSTMSQLSKGTSLSIVSLKSDLSVQEEARKLKAHEPDVIISTPGRLVEHLSNSTLDLSALRFLVIDEADRLLNQSFQNWCDIVISKIDDTSSRASMIFDHWKLKTQKLIFSATLTTDAGKIAGLQLQKPRLVIVNDKEQMVNEMFSVPPNLLEYKIQVGAAKSSIKPLILARYLFQSGKTSNVLIFAKSNEASIRLAKLLQILMNSLSSSHQTSVAYLNSTNNSTSVRQKTLKDFSTQKIGILVATDLIARGIDILSITDVVNYDLPISAREYVHRVGRTARANNHGNAYTFCFGKGEGRWYDKVSSSVGRSGKNVDSIALDVNDLLHPEDKTIYEKSLQELQSHVLNKH</sequence>
<dbReference type="OMA" id="KRMKIRH"/>
<protein>
    <recommendedName>
        <fullName evidence="2">RNA helicase</fullName>
        <ecNumber evidence="2">3.6.4.13</ecNumber>
    </recommendedName>
</protein>
<gene>
    <name evidence="15" type="primary">Piso0_001861</name>
    <name evidence="15" type="ORF">GNLVRS01_PISO0E14282g</name>
</gene>
<dbReference type="PROSITE" id="PS00039">
    <property type="entry name" value="DEAD_ATP_HELICASE"/>
    <property type="match status" value="1"/>
</dbReference>
<evidence type="ECO:0000256" key="1">
    <source>
        <dbReference type="ARBA" id="ARBA00004604"/>
    </source>
</evidence>
<dbReference type="SMART" id="SM00487">
    <property type="entry name" value="DEXDc"/>
    <property type="match status" value="1"/>
</dbReference>
<evidence type="ECO:0000259" key="14">
    <source>
        <dbReference type="PROSITE" id="PS51194"/>
    </source>
</evidence>
<keyword evidence="5 11" id="KW-0378">Hydrolase</keyword>
<dbReference type="InterPro" id="IPR000629">
    <property type="entry name" value="RNA-helicase_DEAD-box_CS"/>
</dbReference>
<dbReference type="PANTHER" id="PTHR47959">
    <property type="entry name" value="ATP-DEPENDENT RNA HELICASE RHLE-RELATED"/>
    <property type="match status" value="1"/>
</dbReference>
<evidence type="ECO:0000313" key="15">
    <source>
        <dbReference type="EMBL" id="CCE79773.1"/>
    </source>
</evidence>
<keyword evidence="16" id="KW-1185">Reference proteome</keyword>
<evidence type="ECO:0000256" key="6">
    <source>
        <dbReference type="ARBA" id="ARBA00022806"/>
    </source>
</evidence>
<dbReference type="STRING" id="559304.G8YPA5"/>
<dbReference type="GO" id="GO:0005730">
    <property type="term" value="C:nucleolus"/>
    <property type="evidence" value="ECO:0007669"/>
    <property type="project" value="UniProtKB-SubCell"/>
</dbReference>
<dbReference type="Proteomes" id="UP000005222">
    <property type="component" value="Chromosome E"/>
</dbReference>
<dbReference type="SUPFAM" id="SSF52540">
    <property type="entry name" value="P-loop containing nucleoside triphosphate hydrolases"/>
    <property type="match status" value="1"/>
</dbReference>
<dbReference type="EC" id="3.6.4.13" evidence="2"/>
<dbReference type="InterPro" id="IPR050079">
    <property type="entry name" value="DEAD_box_RNA_helicase"/>
</dbReference>
<dbReference type="Gene3D" id="3.40.50.300">
    <property type="entry name" value="P-loop containing nucleotide triphosphate hydrolases"/>
    <property type="match status" value="2"/>
</dbReference>
<keyword evidence="6 11" id="KW-0347">Helicase</keyword>
<reference evidence="15 16" key="1">
    <citation type="journal article" date="2012" name="G3 (Bethesda)">
        <title>Pichia sorbitophila, an interspecies yeast hybrid reveals early steps of genome resolution following polyploidization.</title>
        <authorList>
            <person name="Leh Louis V."/>
            <person name="Despons L."/>
            <person name="Friedrich A."/>
            <person name="Martin T."/>
            <person name="Durrens P."/>
            <person name="Casaregola S."/>
            <person name="Neuveglise C."/>
            <person name="Fairhead C."/>
            <person name="Marck C."/>
            <person name="Cruz J.A."/>
            <person name="Straub M.L."/>
            <person name="Kugler V."/>
            <person name="Sacerdot C."/>
            <person name="Uzunov Z."/>
            <person name="Thierry A."/>
            <person name="Weiss S."/>
            <person name="Bleykasten C."/>
            <person name="De Montigny J."/>
            <person name="Jacques N."/>
            <person name="Jung P."/>
            <person name="Lemaire M."/>
            <person name="Mallet S."/>
            <person name="Morel G."/>
            <person name="Richard G.F."/>
            <person name="Sarkar A."/>
            <person name="Savel G."/>
            <person name="Schacherer J."/>
            <person name="Seret M.L."/>
            <person name="Talla E."/>
            <person name="Samson G."/>
            <person name="Jubin C."/>
            <person name="Poulain J."/>
            <person name="Vacherie B."/>
            <person name="Barbe V."/>
            <person name="Pelletier E."/>
            <person name="Sherman D.J."/>
            <person name="Westhof E."/>
            <person name="Weissenbach J."/>
            <person name="Baret P.V."/>
            <person name="Wincker P."/>
            <person name="Gaillardin C."/>
            <person name="Dujon B."/>
            <person name="Souciet J.L."/>
        </authorList>
    </citation>
    <scope>NUCLEOTIDE SEQUENCE [LARGE SCALE GENOMIC DNA]</scope>
    <source>
        <strain evidence="16">ATCC MYA-4447 / BCRC 22081 / CBS 7064 / NBRC 10061 / NRRL Y-12695</strain>
    </source>
</reference>
<comment type="catalytic activity">
    <reaction evidence="10">
        <text>ATP + H2O = ADP + phosphate + H(+)</text>
        <dbReference type="Rhea" id="RHEA:13065"/>
        <dbReference type="ChEBI" id="CHEBI:15377"/>
        <dbReference type="ChEBI" id="CHEBI:15378"/>
        <dbReference type="ChEBI" id="CHEBI:30616"/>
        <dbReference type="ChEBI" id="CHEBI:43474"/>
        <dbReference type="ChEBI" id="CHEBI:456216"/>
        <dbReference type="EC" id="3.6.4.13"/>
    </reaction>
</comment>
<dbReference type="InterPro" id="IPR001650">
    <property type="entry name" value="Helicase_C-like"/>
</dbReference>